<dbReference type="EMBL" id="AYCK01002113">
    <property type="status" value="NOT_ANNOTATED_CDS"/>
    <property type="molecule type" value="Genomic_DNA"/>
</dbReference>
<feature type="region of interest" description="Disordered" evidence="2">
    <location>
        <begin position="232"/>
        <end position="266"/>
    </location>
</feature>
<proteinExistence type="predicted"/>
<feature type="compositionally biased region" description="Basic and acidic residues" evidence="2">
    <location>
        <begin position="396"/>
        <end position="409"/>
    </location>
</feature>
<evidence type="ECO:0000313" key="4">
    <source>
        <dbReference type="Proteomes" id="UP000028760"/>
    </source>
</evidence>
<protein>
    <recommendedName>
        <fullName evidence="5">Trichohyalin-plectin-homology domain-containing protein</fullName>
    </recommendedName>
</protein>
<reference evidence="3" key="2">
    <citation type="submission" date="2025-08" db="UniProtKB">
        <authorList>
            <consortium name="Ensembl"/>
        </authorList>
    </citation>
    <scope>IDENTIFICATION</scope>
</reference>
<evidence type="ECO:0000313" key="3">
    <source>
        <dbReference type="Ensembl" id="ENSPFOP00000022634.1"/>
    </source>
</evidence>
<keyword evidence="1" id="KW-0175">Coiled coil</keyword>
<feature type="compositionally biased region" description="Basic and acidic residues" evidence="2">
    <location>
        <begin position="236"/>
        <end position="266"/>
    </location>
</feature>
<reference evidence="4" key="1">
    <citation type="submission" date="2013-10" db="EMBL/GenBank/DDBJ databases">
        <authorList>
            <person name="Schartl M."/>
            <person name="Warren W."/>
        </authorList>
    </citation>
    <scope>NUCLEOTIDE SEQUENCE [LARGE SCALE GENOMIC DNA]</scope>
    <source>
        <strain evidence="4">female</strain>
    </source>
</reference>
<organism evidence="3 4">
    <name type="scientific">Poecilia formosa</name>
    <name type="common">Amazon molly</name>
    <name type="synonym">Limia formosa</name>
    <dbReference type="NCBI Taxonomy" id="48698"/>
    <lineage>
        <taxon>Eukaryota</taxon>
        <taxon>Metazoa</taxon>
        <taxon>Chordata</taxon>
        <taxon>Craniata</taxon>
        <taxon>Vertebrata</taxon>
        <taxon>Euteleostomi</taxon>
        <taxon>Actinopterygii</taxon>
        <taxon>Neopterygii</taxon>
        <taxon>Teleostei</taxon>
        <taxon>Neoteleostei</taxon>
        <taxon>Acanthomorphata</taxon>
        <taxon>Ovalentaria</taxon>
        <taxon>Atherinomorphae</taxon>
        <taxon>Cyprinodontiformes</taxon>
        <taxon>Poeciliidae</taxon>
        <taxon>Poeciliinae</taxon>
        <taxon>Poecilia</taxon>
    </lineage>
</organism>
<reference evidence="3" key="3">
    <citation type="submission" date="2025-09" db="UniProtKB">
        <authorList>
            <consortium name="Ensembl"/>
        </authorList>
    </citation>
    <scope>IDENTIFICATION</scope>
</reference>
<evidence type="ECO:0000256" key="1">
    <source>
        <dbReference type="SAM" id="Coils"/>
    </source>
</evidence>
<evidence type="ECO:0008006" key="5">
    <source>
        <dbReference type="Google" id="ProtNLM"/>
    </source>
</evidence>
<feature type="coiled-coil region" evidence="1">
    <location>
        <begin position="23"/>
        <end position="60"/>
    </location>
</feature>
<dbReference type="AlphaFoldDB" id="A0A096LTZ3"/>
<accession>A0A096LTZ3</accession>
<feature type="coiled-coil region" evidence="1">
    <location>
        <begin position="145"/>
        <end position="200"/>
    </location>
</feature>
<dbReference type="Ensembl" id="ENSPFOT00000024576.1">
    <property type="protein sequence ID" value="ENSPFOP00000022634.1"/>
    <property type="gene ID" value="ENSPFOG00000016066.2"/>
</dbReference>
<name>A0A096LTZ3_POEFO</name>
<dbReference type="Proteomes" id="UP000028760">
    <property type="component" value="Unassembled WGS sequence"/>
</dbReference>
<sequence length="409" mass="48429">RAIGILPSFCWQTVQKISQAHNMETRAAQREKKEAQIQEKERQLEQIAAEERQLKEKERNAFLEQSSYKILLRDKDVENFNRILNDQRMNKQNKLLAANQREKHIAAQILAKDNGEMKPWYHSVEERIMNEDCNPEKEMTKVIGLRRIKEKQQEEEKNEKRAAMQKSILEANAEKVREKLEAKQIEKEKSKKRLGDLMEADRLHAAEIEQKKQQKQQDLLEYSNFNSEMAANKRALQMEKRKDSEETRAAQREKKEAQIQEKERQLEQIAAEERQLKEKILNDQRNEEASKFASSEKEMTKVIGLRRIKEKQQEEEKNEKRAAMQKSILEANAEKVREKLEAKQIEKEKSKKRLGDLMEADRLCAAEIEQKKQQKQQDLLEYSNFNSEMAANKRALQMEKRKGEIEEQK</sequence>
<keyword evidence="4" id="KW-1185">Reference proteome</keyword>
<feature type="region of interest" description="Disordered" evidence="2">
    <location>
        <begin position="387"/>
        <end position="409"/>
    </location>
</feature>
<evidence type="ECO:0000256" key="2">
    <source>
        <dbReference type="SAM" id="MobiDB-lite"/>
    </source>
</evidence>